<evidence type="ECO:0000256" key="2">
    <source>
        <dbReference type="ARBA" id="ARBA00008000"/>
    </source>
</evidence>
<proteinExistence type="inferred from homology"/>
<dbReference type="GO" id="GO:0022904">
    <property type="term" value="P:respiratory electron transport chain"/>
    <property type="evidence" value="ECO:0007669"/>
    <property type="project" value="TreeGrafter"/>
</dbReference>
<evidence type="ECO:0000256" key="1">
    <source>
        <dbReference type="ARBA" id="ARBA00001974"/>
    </source>
</evidence>
<evidence type="ECO:0000313" key="6">
    <source>
        <dbReference type="EMBL" id="MBK8891581.1"/>
    </source>
</evidence>
<dbReference type="PANTHER" id="PTHR43716:SF2">
    <property type="entry name" value="BLL6224 PROTEIN"/>
    <property type="match status" value="1"/>
</dbReference>
<dbReference type="GO" id="GO:0071949">
    <property type="term" value="F:FAD binding"/>
    <property type="evidence" value="ECO:0007669"/>
    <property type="project" value="InterPro"/>
</dbReference>
<dbReference type="GO" id="GO:0003824">
    <property type="term" value="F:catalytic activity"/>
    <property type="evidence" value="ECO:0007669"/>
    <property type="project" value="InterPro"/>
</dbReference>
<gene>
    <name evidence="6" type="ORF">IPN75_14990</name>
</gene>
<evidence type="ECO:0000256" key="4">
    <source>
        <dbReference type="ARBA" id="ARBA00022827"/>
    </source>
</evidence>
<dbReference type="SUPFAM" id="SSF55103">
    <property type="entry name" value="FAD-linked oxidases, C-terminal domain"/>
    <property type="match status" value="1"/>
</dbReference>
<dbReference type="InterPro" id="IPR016164">
    <property type="entry name" value="FAD-linked_Oxase-like_C"/>
</dbReference>
<dbReference type="AlphaFoldDB" id="A0A9D7LP09"/>
<dbReference type="SUPFAM" id="SSF56176">
    <property type="entry name" value="FAD-binding/transporter-associated domain-like"/>
    <property type="match status" value="1"/>
</dbReference>
<organism evidence="6 7">
    <name type="scientific">Candidatus Dechloromonas phosphorivorans</name>
    <dbReference type="NCBI Taxonomy" id="2899244"/>
    <lineage>
        <taxon>Bacteria</taxon>
        <taxon>Pseudomonadati</taxon>
        <taxon>Pseudomonadota</taxon>
        <taxon>Betaproteobacteria</taxon>
        <taxon>Rhodocyclales</taxon>
        <taxon>Azonexaceae</taxon>
        <taxon>Dechloromonas</taxon>
    </lineage>
</organism>
<dbReference type="Pfam" id="PF02913">
    <property type="entry name" value="FAD-oxidase_C"/>
    <property type="match status" value="1"/>
</dbReference>
<dbReference type="Proteomes" id="UP000808146">
    <property type="component" value="Unassembled WGS sequence"/>
</dbReference>
<dbReference type="Gene3D" id="3.30.465.10">
    <property type="match status" value="1"/>
</dbReference>
<dbReference type="InterPro" id="IPR016166">
    <property type="entry name" value="FAD-bd_PCMH"/>
</dbReference>
<dbReference type="InterPro" id="IPR016171">
    <property type="entry name" value="Vanillyl_alc_oxidase_C-sub2"/>
</dbReference>
<dbReference type="InterPro" id="IPR006094">
    <property type="entry name" value="Oxid_FAD_bind_N"/>
</dbReference>
<evidence type="ECO:0000256" key="3">
    <source>
        <dbReference type="ARBA" id="ARBA00022630"/>
    </source>
</evidence>
<dbReference type="EMBL" id="JADKBR010000017">
    <property type="protein sequence ID" value="MBK8891581.1"/>
    <property type="molecule type" value="Genomic_DNA"/>
</dbReference>
<dbReference type="PANTHER" id="PTHR43716">
    <property type="entry name" value="D-2-HYDROXYGLUTARATE DEHYDROGENASE, MITOCHONDRIAL"/>
    <property type="match status" value="1"/>
</dbReference>
<dbReference type="Pfam" id="PF01565">
    <property type="entry name" value="FAD_binding_4"/>
    <property type="match status" value="1"/>
</dbReference>
<evidence type="ECO:0000313" key="7">
    <source>
        <dbReference type="Proteomes" id="UP000808146"/>
    </source>
</evidence>
<reference evidence="6" key="1">
    <citation type="submission" date="2020-10" db="EMBL/GenBank/DDBJ databases">
        <title>Connecting structure to function with the recovery of over 1000 high-quality activated sludge metagenome-assembled genomes encoding full-length rRNA genes using long-read sequencing.</title>
        <authorList>
            <person name="Singleton C.M."/>
            <person name="Petriglieri F."/>
            <person name="Kristensen J.M."/>
            <person name="Kirkegaard R.H."/>
            <person name="Michaelsen T.Y."/>
            <person name="Andersen M.H."/>
            <person name="Karst S.M."/>
            <person name="Dueholm M.S."/>
            <person name="Nielsen P.H."/>
            <person name="Albertsen M."/>
        </authorList>
    </citation>
    <scope>NUCLEOTIDE SEQUENCE</scope>
    <source>
        <strain evidence="6">OdNE_18-Q3-R46-58_BAT3C.305</strain>
    </source>
</reference>
<dbReference type="InterPro" id="IPR016169">
    <property type="entry name" value="FAD-bd_PCMH_sub2"/>
</dbReference>
<dbReference type="InterPro" id="IPR036318">
    <property type="entry name" value="FAD-bd_PCMH-like_sf"/>
</dbReference>
<comment type="caution">
    <text evidence="6">The sequence shown here is derived from an EMBL/GenBank/DDBJ whole genome shotgun (WGS) entry which is preliminary data.</text>
</comment>
<dbReference type="InterPro" id="IPR051264">
    <property type="entry name" value="FAD-oxidored/transferase_4"/>
</dbReference>
<dbReference type="InterPro" id="IPR016167">
    <property type="entry name" value="FAD-bd_PCMH_sub1"/>
</dbReference>
<dbReference type="FunFam" id="1.10.45.10:FF:000001">
    <property type="entry name" value="D-lactate dehydrogenase mitochondrial"/>
    <property type="match status" value="1"/>
</dbReference>
<dbReference type="Gene3D" id="3.30.70.2740">
    <property type="match status" value="1"/>
</dbReference>
<dbReference type="InterPro" id="IPR004113">
    <property type="entry name" value="FAD-bd_oxidored_4_C"/>
</dbReference>
<dbReference type="PROSITE" id="PS51387">
    <property type="entry name" value="FAD_PCMH"/>
    <property type="match status" value="1"/>
</dbReference>
<dbReference type="Gene3D" id="1.10.45.10">
    <property type="entry name" value="Vanillyl-alcohol Oxidase, Chain A, domain 4"/>
    <property type="match status" value="1"/>
</dbReference>
<dbReference type="Gene3D" id="3.30.70.2190">
    <property type="match status" value="1"/>
</dbReference>
<keyword evidence="4" id="KW-0274">FAD</keyword>
<comment type="similarity">
    <text evidence="2">Belongs to the FAD-binding oxidoreductase/transferase type 4 family.</text>
</comment>
<sequence>MRGDSLTATLAGIVGPANVLVGAADLAPCLTDWRGRYRGAARCLVRPASTAEVAAVVSACAAAGAPIVPQGGNTGLCGAATPDDTGSAVVVSLGRLNRIVAVDASNDTISVEAGCTLAAVQEAARAAGRLFPLALAAQGSCQIGGNLSTNAGGVQVLRYGNTRELTLGLEVVLPDGNIWDGRRGLRKDSTGYDLKQLFIGAEGTLGIITGAVLKLFPLPGTQITCWLNAVSPAAAVDLLNSAKSAFDAQLTAFELVSEASLALVLKHIPDTSRPTAPASWYILAEFSDAAPAAVEQWLAGRLEAGAVADATIAHSGSQAKKLWALRENISEAQKIEGISIKHDIAVPVSRIPEFLAQADAALEKAFPGIRVVAFGHVGDGNLHYNLSKPDTQENAAFIASQPEVNRIVHDAVHALNGSISAEHGIGQLKREELLRYKSPVEMALMRSIKQALDPRGLMNPGKIL</sequence>
<dbReference type="Gene3D" id="3.30.43.10">
    <property type="entry name" value="Uridine Diphospho-n-acetylenolpyruvylglucosamine Reductase, domain 2"/>
    <property type="match status" value="1"/>
</dbReference>
<name>A0A9D7LP09_9RHOO</name>
<protein>
    <submittedName>
        <fullName evidence="6">FAD-binding oxidoreductase</fullName>
    </submittedName>
</protein>
<feature type="domain" description="FAD-binding PCMH-type" evidence="5">
    <location>
        <begin position="37"/>
        <end position="218"/>
    </location>
</feature>
<evidence type="ECO:0000259" key="5">
    <source>
        <dbReference type="PROSITE" id="PS51387"/>
    </source>
</evidence>
<keyword evidence="3" id="KW-0285">Flavoprotein</keyword>
<comment type="cofactor">
    <cofactor evidence="1">
        <name>FAD</name>
        <dbReference type="ChEBI" id="CHEBI:57692"/>
    </cofactor>
</comment>
<accession>A0A9D7LP09</accession>